<sequence length="701" mass="78347">MEANEEPIESTLPEPAPEPEPAKSGMIREVSKDQTVSRRALVNAWQDKITRAKKHWESPLKRMREDMDFFMGKQWPWQNDNDDRYVANLVQRHVQQRVSGLYAKNPKAVAKRRNTLDFTLWEGEPGQIQAAQMANDLAMQTTGMPDPNSLALMDDVMKGMERRRQMDRIAKTLEIVFHHVIESQNFKTQMKQLVRRTCVTGVGFVKIGYHRMMGKRPEDVEKITDIGEEMKTLQRLMADKQDNIFDETSQKFEQLKLLQHELSEKADYIMDEGLVFDFPQSHSIIVDPRCRQLNGFIGAEWVAQEFILTVDEIKEIYNVDLGTNYTRQEDTNKKSDDDKNDSCLARIWEIYSKKDGMKYVIADGYNEFLQEPNFPEIDLKRFWPFFVLSFNEVENDKHIYAPSDVRLLMPIQKEYNLARQRLREHRNANRPLYVTPVGSLSESDIRKLMDRSPNEVIQLNSIQPGQKVGDILQPVQPIAIDPSLYDTSMLMEDIYRVIGAQEANMGGTGNSTATEVSVAESSRQTSNGSNVDDLDELLTEIARAAGQILLIMMDPQTATKIAGPGAVWPSLSSAEVASELLLEIECGSSGRPNKAAEIANFERLAPTLIQIPGIDPTWLAKEAIRRMDDGLDITDAIKSALPSIVAMNSQKQMAGGGPGGDPNQQGAQGGNNAPGGPEAAAGAPGGGQAPGAPMQQGVMPG</sequence>
<feature type="compositionally biased region" description="Polar residues" evidence="1">
    <location>
        <begin position="510"/>
        <end position="530"/>
    </location>
</feature>
<gene>
    <name evidence="2" type="ORF">UFOVP543_34</name>
    <name evidence="3" type="ORF">UFOVP804_10</name>
</gene>
<dbReference type="EMBL" id="LR796756">
    <property type="protein sequence ID" value="CAB4163346.1"/>
    <property type="molecule type" value="Genomic_DNA"/>
</dbReference>
<organism evidence="2">
    <name type="scientific">uncultured Caudovirales phage</name>
    <dbReference type="NCBI Taxonomy" id="2100421"/>
    <lineage>
        <taxon>Viruses</taxon>
        <taxon>Duplodnaviria</taxon>
        <taxon>Heunggongvirae</taxon>
        <taxon>Uroviricota</taxon>
        <taxon>Caudoviricetes</taxon>
        <taxon>Peduoviridae</taxon>
        <taxon>Maltschvirus</taxon>
        <taxon>Maltschvirus maltsch</taxon>
    </lineage>
</organism>
<name>A0A6J5MXX3_9CAUD</name>
<evidence type="ECO:0000256" key="1">
    <source>
        <dbReference type="SAM" id="MobiDB-lite"/>
    </source>
</evidence>
<evidence type="ECO:0008006" key="4">
    <source>
        <dbReference type="Google" id="ProtNLM"/>
    </source>
</evidence>
<evidence type="ECO:0000313" key="2">
    <source>
        <dbReference type="EMBL" id="CAB4149820.1"/>
    </source>
</evidence>
<dbReference type="EMBL" id="LR796531">
    <property type="protein sequence ID" value="CAB4149820.1"/>
    <property type="molecule type" value="Genomic_DNA"/>
</dbReference>
<evidence type="ECO:0000313" key="3">
    <source>
        <dbReference type="EMBL" id="CAB4163346.1"/>
    </source>
</evidence>
<protein>
    <recommendedName>
        <fullName evidence="4">Portal protein</fullName>
    </recommendedName>
</protein>
<feature type="region of interest" description="Disordered" evidence="1">
    <location>
        <begin position="650"/>
        <end position="701"/>
    </location>
</feature>
<feature type="region of interest" description="Disordered" evidence="1">
    <location>
        <begin position="505"/>
        <end position="531"/>
    </location>
</feature>
<feature type="compositionally biased region" description="Low complexity" evidence="1">
    <location>
        <begin position="690"/>
        <end position="701"/>
    </location>
</feature>
<proteinExistence type="predicted"/>
<feature type="region of interest" description="Disordered" evidence="1">
    <location>
        <begin position="1"/>
        <end position="25"/>
    </location>
</feature>
<accession>A0A6J5MXX3</accession>
<reference evidence="2" key="1">
    <citation type="submission" date="2020-04" db="EMBL/GenBank/DDBJ databases">
        <authorList>
            <person name="Chiriac C."/>
            <person name="Salcher M."/>
            <person name="Ghai R."/>
            <person name="Kavagutti S V."/>
        </authorList>
    </citation>
    <scope>NUCLEOTIDE SEQUENCE</scope>
</reference>